<dbReference type="EnsemblProtists" id="HpaT806439">
    <property type="protein sequence ID" value="HpaP806439"/>
    <property type="gene ID" value="HpaG806439"/>
</dbReference>
<dbReference type="EMBL" id="JH598312">
    <property type="status" value="NOT_ANNOTATED_CDS"/>
    <property type="molecule type" value="Genomic_DNA"/>
</dbReference>
<protein>
    <submittedName>
        <fullName evidence="1">Uncharacterized protein</fullName>
    </submittedName>
</protein>
<keyword evidence="2" id="KW-1185">Reference proteome</keyword>
<dbReference type="Proteomes" id="UP000011713">
    <property type="component" value="Unassembled WGS sequence"/>
</dbReference>
<proteinExistence type="predicted"/>
<dbReference type="VEuPathDB" id="FungiDB:HpaG806439"/>
<dbReference type="AlphaFoldDB" id="M4BJ61"/>
<organism evidence="1 2">
    <name type="scientific">Hyaloperonospora arabidopsidis (strain Emoy2)</name>
    <name type="common">Downy mildew agent</name>
    <name type="synonym">Peronospora arabidopsidis</name>
    <dbReference type="NCBI Taxonomy" id="559515"/>
    <lineage>
        <taxon>Eukaryota</taxon>
        <taxon>Sar</taxon>
        <taxon>Stramenopiles</taxon>
        <taxon>Oomycota</taxon>
        <taxon>Peronosporomycetes</taxon>
        <taxon>Peronosporales</taxon>
        <taxon>Peronosporaceae</taxon>
        <taxon>Hyaloperonospora</taxon>
    </lineage>
</organism>
<reference evidence="1" key="2">
    <citation type="submission" date="2015-06" db="UniProtKB">
        <authorList>
            <consortium name="EnsemblProtists"/>
        </authorList>
    </citation>
    <scope>IDENTIFICATION</scope>
    <source>
        <strain evidence="1">Emoy2</strain>
    </source>
</reference>
<accession>M4BJ61</accession>
<evidence type="ECO:0000313" key="1">
    <source>
        <dbReference type="EnsemblProtists" id="HpaP806439"/>
    </source>
</evidence>
<dbReference type="HOGENOM" id="CLU_1889777_0_0_1"/>
<dbReference type="InParanoid" id="M4BJ61"/>
<name>M4BJ61_HYAAE</name>
<evidence type="ECO:0000313" key="2">
    <source>
        <dbReference type="Proteomes" id="UP000011713"/>
    </source>
</evidence>
<sequence length="135" mass="15446">MLDIDKPPQKYDSIALPGPYLTPELALFRHYLTLSNDSIQYVFARYSEGSVGCFSKRASSHRFQGRPLLTIGHKEFLGRKTVSKECSSNHVYGGMASPLVMRIPTNRIEMYQYQQKSPKAQIYSVMKQIHVSMVR</sequence>
<reference evidence="2" key="1">
    <citation type="journal article" date="2010" name="Science">
        <title>Signatures of adaptation to obligate biotrophy in the Hyaloperonospora arabidopsidis genome.</title>
        <authorList>
            <person name="Baxter L."/>
            <person name="Tripathy S."/>
            <person name="Ishaque N."/>
            <person name="Boot N."/>
            <person name="Cabral A."/>
            <person name="Kemen E."/>
            <person name="Thines M."/>
            <person name="Ah-Fong A."/>
            <person name="Anderson R."/>
            <person name="Badejoko W."/>
            <person name="Bittner-Eddy P."/>
            <person name="Boore J.L."/>
            <person name="Chibucos M.C."/>
            <person name="Coates M."/>
            <person name="Dehal P."/>
            <person name="Delehaunty K."/>
            <person name="Dong S."/>
            <person name="Downton P."/>
            <person name="Dumas B."/>
            <person name="Fabro G."/>
            <person name="Fronick C."/>
            <person name="Fuerstenberg S.I."/>
            <person name="Fulton L."/>
            <person name="Gaulin E."/>
            <person name="Govers F."/>
            <person name="Hughes L."/>
            <person name="Humphray S."/>
            <person name="Jiang R.H."/>
            <person name="Judelson H."/>
            <person name="Kamoun S."/>
            <person name="Kyung K."/>
            <person name="Meijer H."/>
            <person name="Minx P."/>
            <person name="Morris P."/>
            <person name="Nelson J."/>
            <person name="Phuntumart V."/>
            <person name="Qutob D."/>
            <person name="Rehmany A."/>
            <person name="Rougon-Cardoso A."/>
            <person name="Ryden P."/>
            <person name="Torto-Alalibo T."/>
            <person name="Studholme D."/>
            <person name="Wang Y."/>
            <person name="Win J."/>
            <person name="Wood J."/>
            <person name="Clifton S.W."/>
            <person name="Rogers J."/>
            <person name="Van den Ackerveken G."/>
            <person name="Jones J.D."/>
            <person name="McDowell J.M."/>
            <person name="Beynon J."/>
            <person name="Tyler B.M."/>
        </authorList>
    </citation>
    <scope>NUCLEOTIDE SEQUENCE [LARGE SCALE GENOMIC DNA]</scope>
    <source>
        <strain evidence="2">Emoy2</strain>
    </source>
</reference>